<accession>A0A923KN64</accession>
<organism evidence="2 3">
    <name type="scientific">Hyunsoonleella aquatilis</name>
    <dbReference type="NCBI Taxonomy" id="2762758"/>
    <lineage>
        <taxon>Bacteria</taxon>
        <taxon>Pseudomonadati</taxon>
        <taxon>Bacteroidota</taxon>
        <taxon>Flavobacteriia</taxon>
        <taxon>Flavobacteriales</taxon>
        <taxon>Flavobacteriaceae</taxon>
    </lineage>
</organism>
<dbReference type="InterPro" id="IPR045749">
    <property type="entry name" value="DUF6090"/>
</dbReference>
<comment type="caution">
    <text evidence="2">The sequence shown here is derived from an EMBL/GenBank/DDBJ whole genome shotgun (WGS) entry which is preliminary data.</text>
</comment>
<proteinExistence type="predicted"/>
<keyword evidence="3" id="KW-1185">Reference proteome</keyword>
<dbReference type="Pfam" id="PF19578">
    <property type="entry name" value="DUF6090"/>
    <property type="match status" value="1"/>
</dbReference>
<dbReference type="EMBL" id="JACNMF010000006">
    <property type="protein sequence ID" value="MBC3759800.1"/>
    <property type="molecule type" value="Genomic_DNA"/>
</dbReference>
<sequence length="255" mass="29845">MIKFFRKIRQKLLSENKFSKYLLYAIGEIVLVVIGILIALQINNTNERRLERFEEIKLLENLKVDFQQTIREFQGMNINRDSILFANYSLTDLKTKGDFNNERKIDTLLATTFICPTFNGKSSSLMMLFNSGKINILKNEALKTLLFSWPSEIEDMTEGEIDSKLITYNFYIPIIRQYVNISSITRTTTILPIKIRNRDSAILNDYMGLLNNREFENLLYQLELLTLDNIQETKSLIRIAESIIEIINSELEQYK</sequence>
<reference evidence="2" key="1">
    <citation type="submission" date="2020-08" db="EMBL/GenBank/DDBJ databases">
        <title>Hyunsoonleella sp. strain SJ7 genome sequencing and assembly.</title>
        <authorList>
            <person name="Kim I."/>
        </authorList>
    </citation>
    <scope>NUCLEOTIDE SEQUENCE</scope>
    <source>
        <strain evidence="2">SJ7</strain>
    </source>
</reference>
<evidence type="ECO:0000313" key="2">
    <source>
        <dbReference type="EMBL" id="MBC3759800.1"/>
    </source>
</evidence>
<keyword evidence="1" id="KW-0812">Transmembrane</keyword>
<keyword evidence="1" id="KW-1133">Transmembrane helix</keyword>
<dbReference type="RefSeq" id="WP_186563773.1">
    <property type="nucleotide sequence ID" value="NZ_JACNMF010000006.1"/>
</dbReference>
<evidence type="ECO:0000313" key="3">
    <source>
        <dbReference type="Proteomes" id="UP000656244"/>
    </source>
</evidence>
<gene>
    <name evidence="2" type="ORF">H7U19_15410</name>
</gene>
<protein>
    <submittedName>
        <fullName evidence="2">Uncharacterized protein</fullName>
    </submittedName>
</protein>
<keyword evidence="1" id="KW-0472">Membrane</keyword>
<dbReference type="Proteomes" id="UP000656244">
    <property type="component" value="Unassembled WGS sequence"/>
</dbReference>
<dbReference type="AlphaFoldDB" id="A0A923KN64"/>
<name>A0A923KN64_9FLAO</name>
<feature type="transmembrane region" description="Helical" evidence="1">
    <location>
        <begin position="21"/>
        <end position="42"/>
    </location>
</feature>
<evidence type="ECO:0000256" key="1">
    <source>
        <dbReference type="SAM" id="Phobius"/>
    </source>
</evidence>